<dbReference type="Proteomes" id="UP001589683">
    <property type="component" value="Unassembled WGS sequence"/>
</dbReference>
<dbReference type="RefSeq" id="WP_213888039.1">
    <property type="nucleotide sequence ID" value="NZ_JAGFNU010000002.1"/>
</dbReference>
<comment type="caution">
    <text evidence="1">The sequence shown here is derived from an EMBL/GenBank/DDBJ whole genome shotgun (WGS) entry which is preliminary data.</text>
</comment>
<dbReference type="EMBL" id="JBHMEA010000039">
    <property type="protein sequence ID" value="MFB9232319.1"/>
    <property type="molecule type" value="Genomic_DNA"/>
</dbReference>
<name>A0ABV5JFV1_9RHOB</name>
<dbReference type="InterPro" id="IPR003772">
    <property type="entry name" value="YceD"/>
</dbReference>
<proteinExistence type="predicted"/>
<dbReference type="Pfam" id="PF02620">
    <property type="entry name" value="YceD"/>
    <property type="match status" value="1"/>
</dbReference>
<protein>
    <submittedName>
        <fullName evidence="1">DUF177 domain-containing protein</fullName>
    </submittedName>
</protein>
<accession>A0ABV5JFV1</accession>
<keyword evidence="2" id="KW-1185">Reference proteome</keyword>
<sequence length="186" mass="20534">MNELSDTQPVEHLLRVADLPTRKPTHFDLRPNGPELKSLAKALGITEVRKLRLLGRLSPQGKSDWRLEAMLGATVVQPCILTLAPVVTRIDEPVTRVFMSTLPDFEAESIEETPEDDSIEQLGNHIDIGLVMQEALTLALPLYPKVADAKLEESAFTEPGKQAMSDEEARPFAGLAALRDKLQKDS</sequence>
<organism evidence="1 2">
    <name type="scientific">Pseudohalocynthiibacter aestuariivivens</name>
    <dbReference type="NCBI Taxonomy" id="1591409"/>
    <lineage>
        <taxon>Bacteria</taxon>
        <taxon>Pseudomonadati</taxon>
        <taxon>Pseudomonadota</taxon>
        <taxon>Alphaproteobacteria</taxon>
        <taxon>Rhodobacterales</taxon>
        <taxon>Paracoccaceae</taxon>
        <taxon>Pseudohalocynthiibacter</taxon>
    </lineage>
</organism>
<reference evidence="1 2" key="1">
    <citation type="submission" date="2024-09" db="EMBL/GenBank/DDBJ databases">
        <authorList>
            <person name="Sun Q."/>
            <person name="Mori K."/>
        </authorList>
    </citation>
    <scope>NUCLEOTIDE SEQUENCE [LARGE SCALE GENOMIC DNA]</scope>
    <source>
        <strain evidence="1 2">CECT 8726</strain>
    </source>
</reference>
<evidence type="ECO:0000313" key="2">
    <source>
        <dbReference type="Proteomes" id="UP001589683"/>
    </source>
</evidence>
<gene>
    <name evidence="1" type="ORF">ACFFUT_11045</name>
</gene>
<evidence type="ECO:0000313" key="1">
    <source>
        <dbReference type="EMBL" id="MFB9232319.1"/>
    </source>
</evidence>